<proteinExistence type="predicted"/>
<reference evidence="1" key="1">
    <citation type="submission" date="2018-05" db="EMBL/GenBank/DDBJ databases">
        <authorList>
            <person name="Lanie J.A."/>
            <person name="Ng W.-L."/>
            <person name="Kazmierczak K.M."/>
            <person name="Andrzejewski T.M."/>
            <person name="Davidsen T.M."/>
            <person name="Wayne K.J."/>
            <person name="Tettelin H."/>
            <person name="Glass J.I."/>
            <person name="Rusch D."/>
            <person name="Podicherti R."/>
            <person name="Tsui H.-C.T."/>
            <person name="Winkler M.E."/>
        </authorList>
    </citation>
    <scope>NUCLEOTIDE SEQUENCE</scope>
</reference>
<dbReference type="EMBL" id="UINC01142569">
    <property type="protein sequence ID" value="SVD30976.1"/>
    <property type="molecule type" value="Genomic_DNA"/>
</dbReference>
<dbReference type="AlphaFoldDB" id="A0A382U9K3"/>
<feature type="non-terminal residue" evidence="1">
    <location>
        <position position="229"/>
    </location>
</feature>
<sequence>MDKLRYNKPKRMVGSNKDMTWVKPILKGKETGLFIDKPIQVYRVWFEYLKLCLELEDLGLSLEMMERVKFEKKIGVGYTKYKVKELKNVITRFRTLEEKTRKWKVMVNRKKYDGWELDKVLTQSFDNWWKPHRHLFENKKTIEIKSPDKWVKKPHFRYIRVDTRKRLEDTRKEINEILGDLKGEKKDELKTSTSRFNVIGKPRIDTLTVNRNVMIRFKNWEMNNKGKSR</sequence>
<organism evidence="1">
    <name type="scientific">marine metagenome</name>
    <dbReference type="NCBI Taxonomy" id="408172"/>
    <lineage>
        <taxon>unclassified sequences</taxon>
        <taxon>metagenomes</taxon>
        <taxon>ecological metagenomes</taxon>
    </lineage>
</organism>
<protein>
    <submittedName>
        <fullName evidence="1">Uncharacterized protein</fullName>
    </submittedName>
</protein>
<name>A0A382U9K3_9ZZZZ</name>
<accession>A0A382U9K3</accession>
<evidence type="ECO:0000313" key="1">
    <source>
        <dbReference type="EMBL" id="SVD30976.1"/>
    </source>
</evidence>
<gene>
    <name evidence="1" type="ORF">METZ01_LOCUS383830</name>
</gene>